<sequence length="62" mass="7251">SYGKRDDHCERFSLEHPESFFLIYVIIGTYRKSFAESLVDLKPFTDKLRTDAYPWCSVITSA</sequence>
<feature type="non-terminal residue" evidence="1">
    <location>
        <position position="1"/>
    </location>
</feature>
<gene>
    <name evidence="1" type="ORF">TNCT_686021</name>
</gene>
<dbReference type="Proteomes" id="UP000887116">
    <property type="component" value="Unassembled WGS sequence"/>
</dbReference>
<comment type="caution">
    <text evidence="1">The sequence shown here is derived from an EMBL/GenBank/DDBJ whole genome shotgun (WGS) entry which is preliminary data.</text>
</comment>
<keyword evidence="2" id="KW-1185">Reference proteome</keyword>
<reference evidence="1" key="1">
    <citation type="submission" date="2020-07" db="EMBL/GenBank/DDBJ databases">
        <title>Multicomponent nature underlies the extraordinary mechanical properties of spider dragline silk.</title>
        <authorList>
            <person name="Kono N."/>
            <person name="Nakamura H."/>
            <person name="Mori M."/>
            <person name="Yoshida Y."/>
            <person name="Ohtoshi R."/>
            <person name="Malay A.D."/>
            <person name="Moran D.A.P."/>
            <person name="Tomita M."/>
            <person name="Numata K."/>
            <person name="Arakawa K."/>
        </authorList>
    </citation>
    <scope>NUCLEOTIDE SEQUENCE</scope>
</reference>
<evidence type="ECO:0000313" key="2">
    <source>
        <dbReference type="Proteomes" id="UP000887116"/>
    </source>
</evidence>
<protein>
    <submittedName>
        <fullName evidence="1">Uncharacterized protein</fullName>
    </submittedName>
</protein>
<dbReference type="AlphaFoldDB" id="A0A8X6LS77"/>
<name>A0A8X6LS77_TRICU</name>
<organism evidence="1 2">
    <name type="scientific">Trichonephila clavata</name>
    <name type="common">Joro spider</name>
    <name type="synonym">Nephila clavata</name>
    <dbReference type="NCBI Taxonomy" id="2740835"/>
    <lineage>
        <taxon>Eukaryota</taxon>
        <taxon>Metazoa</taxon>
        <taxon>Ecdysozoa</taxon>
        <taxon>Arthropoda</taxon>
        <taxon>Chelicerata</taxon>
        <taxon>Arachnida</taxon>
        <taxon>Araneae</taxon>
        <taxon>Araneomorphae</taxon>
        <taxon>Entelegynae</taxon>
        <taxon>Araneoidea</taxon>
        <taxon>Nephilidae</taxon>
        <taxon>Trichonephila</taxon>
    </lineage>
</organism>
<evidence type="ECO:0000313" key="1">
    <source>
        <dbReference type="EMBL" id="GFR18717.1"/>
    </source>
</evidence>
<dbReference type="EMBL" id="BMAO01007815">
    <property type="protein sequence ID" value="GFR18717.1"/>
    <property type="molecule type" value="Genomic_DNA"/>
</dbReference>
<proteinExistence type="predicted"/>
<accession>A0A8X6LS77</accession>